<dbReference type="SUPFAM" id="SSF51905">
    <property type="entry name" value="FAD/NAD(P)-binding domain"/>
    <property type="match status" value="1"/>
</dbReference>
<feature type="domain" description="Glucose-methanol-choline oxidoreductase C-terminal" evidence="2">
    <location>
        <begin position="77"/>
        <end position="196"/>
    </location>
</feature>
<evidence type="ECO:0000313" key="3">
    <source>
        <dbReference type="EMBL" id="KAF4445643.1"/>
    </source>
</evidence>
<proteinExistence type="inferred from homology"/>
<dbReference type="Pfam" id="PF05199">
    <property type="entry name" value="GMC_oxred_C"/>
    <property type="match status" value="1"/>
</dbReference>
<dbReference type="InterPro" id="IPR036188">
    <property type="entry name" value="FAD/NAD-bd_sf"/>
</dbReference>
<sequence length="208" mass="22856">MTLLPPFKEYKKLQCVRQNDPTQHHKTTKMAEVWGNQKALAVLGSVSLKSGKPDVHPNGKDLCYPFAKSFGVHDANLSAVDLNYLATEVDKYVFREGLRQLTKFKLEPKFSENIVGESVLDGLPAEPLALDDSDEKLDNRIAMAGVTTWNPSGTCSIGKVVDTEFRVKRVEGLRVIDTSVIPVSLSAHFQAPIYALSEQAAEIITGNA</sequence>
<dbReference type="EMBL" id="JAADJG010000507">
    <property type="protein sequence ID" value="KAF4445643.1"/>
    <property type="molecule type" value="Genomic_DNA"/>
</dbReference>
<name>A0A8H4KA08_9HYPO</name>
<dbReference type="OrthoDB" id="269227at2759"/>
<keyword evidence="4" id="KW-1185">Reference proteome</keyword>
<dbReference type="AlphaFoldDB" id="A0A8H4KA08"/>
<dbReference type="InterPro" id="IPR012132">
    <property type="entry name" value="GMC_OxRdtase"/>
</dbReference>
<dbReference type="InterPro" id="IPR007867">
    <property type="entry name" value="GMC_OxRtase_C"/>
</dbReference>
<comment type="caution">
    <text evidence="3">The sequence shown here is derived from an EMBL/GenBank/DDBJ whole genome shotgun (WGS) entry which is preliminary data.</text>
</comment>
<dbReference type="Proteomes" id="UP000605986">
    <property type="component" value="Unassembled WGS sequence"/>
</dbReference>
<protein>
    <submittedName>
        <fullName evidence="3">Choline dehydrogenase</fullName>
    </submittedName>
</protein>
<organism evidence="3 4">
    <name type="scientific">Fusarium austroafricanum</name>
    <dbReference type="NCBI Taxonomy" id="2364996"/>
    <lineage>
        <taxon>Eukaryota</taxon>
        <taxon>Fungi</taxon>
        <taxon>Dikarya</taxon>
        <taxon>Ascomycota</taxon>
        <taxon>Pezizomycotina</taxon>
        <taxon>Sordariomycetes</taxon>
        <taxon>Hypocreomycetidae</taxon>
        <taxon>Hypocreales</taxon>
        <taxon>Nectriaceae</taxon>
        <taxon>Fusarium</taxon>
        <taxon>Fusarium concolor species complex</taxon>
    </lineage>
</organism>
<dbReference type="PANTHER" id="PTHR11552:SF123">
    <property type="entry name" value="GMC OXIDOREDUCTASE (AFU_ORTHOLOGUE AFUA_2G01770)-RELATED"/>
    <property type="match status" value="1"/>
</dbReference>
<comment type="similarity">
    <text evidence="1">Belongs to the GMC oxidoreductase family.</text>
</comment>
<dbReference type="PANTHER" id="PTHR11552">
    <property type="entry name" value="GLUCOSE-METHANOL-CHOLINE GMC OXIDOREDUCTASE"/>
    <property type="match status" value="1"/>
</dbReference>
<evidence type="ECO:0000313" key="4">
    <source>
        <dbReference type="Proteomes" id="UP000605986"/>
    </source>
</evidence>
<evidence type="ECO:0000259" key="2">
    <source>
        <dbReference type="Pfam" id="PF05199"/>
    </source>
</evidence>
<accession>A0A8H4KA08</accession>
<reference evidence="3" key="1">
    <citation type="submission" date="2020-01" db="EMBL/GenBank/DDBJ databases">
        <title>Identification and distribution of gene clusters putatively required for synthesis of sphingolipid metabolism inhibitors in phylogenetically diverse species of the filamentous fungus Fusarium.</title>
        <authorList>
            <person name="Kim H.-S."/>
            <person name="Busman M."/>
            <person name="Brown D.W."/>
            <person name="Divon H."/>
            <person name="Uhlig S."/>
            <person name="Proctor R.H."/>
        </authorList>
    </citation>
    <scope>NUCLEOTIDE SEQUENCE</scope>
    <source>
        <strain evidence="3">NRRL 53441</strain>
    </source>
</reference>
<gene>
    <name evidence="3" type="ORF">F53441_10643</name>
</gene>
<dbReference type="GO" id="GO:0050660">
    <property type="term" value="F:flavin adenine dinucleotide binding"/>
    <property type="evidence" value="ECO:0007669"/>
    <property type="project" value="InterPro"/>
</dbReference>
<dbReference type="GO" id="GO:0016614">
    <property type="term" value="F:oxidoreductase activity, acting on CH-OH group of donors"/>
    <property type="evidence" value="ECO:0007669"/>
    <property type="project" value="InterPro"/>
</dbReference>
<dbReference type="SUPFAM" id="SSF54373">
    <property type="entry name" value="FAD-linked reductases, C-terminal domain"/>
    <property type="match status" value="1"/>
</dbReference>
<dbReference type="Gene3D" id="3.50.50.60">
    <property type="entry name" value="FAD/NAD(P)-binding domain"/>
    <property type="match status" value="1"/>
</dbReference>
<evidence type="ECO:0000256" key="1">
    <source>
        <dbReference type="ARBA" id="ARBA00010790"/>
    </source>
</evidence>